<name>A0AB39TNM3_9ACTN</name>
<accession>A0AB39TNM3</accession>
<dbReference type="AlphaFoldDB" id="A0AB39TNM3"/>
<evidence type="ECO:0000256" key="1">
    <source>
        <dbReference type="SAM" id="MobiDB-lite"/>
    </source>
</evidence>
<organism evidence="2">
    <name type="scientific">Streptomyces sp. Y1</name>
    <dbReference type="NCBI Taxonomy" id="3238634"/>
    <lineage>
        <taxon>Bacteria</taxon>
        <taxon>Bacillati</taxon>
        <taxon>Actinomycetota</taxon>
        <taxon>Actinomycetes</taxon>
        <taxon>Kitasatosporales</taxon>
        <taxon>Streptomycetaceae</taxon>
        <taxon>Streptomyces</taxon>
    </lineage>
</organism>
<feature type="region of interest" description="Disordered" evidence="1">
    <location>
        <begin position="70"/>
        <end position="157"/>
    </location>
</feature>
<feature type="region of interest" description="Disordered" evidence="1">
    <location>
        <begin position="177"/>
        <end position="258"/>
    </location>
</feature>
<feature type="compositionally biased region" description="Low complexity" evidence="1">
    <location>
        <begin position="13"/>
        <end position="25"/>
    </location>
</feature>
<dbReference type="RefSeq" id="WP_369183988.1">
    <property type="nucleotide sequence ID" value="NZ_CP163445.1"/>
</dbReference>
<feature type="region of interest" description="Disordered" evidence="1">
    <location>
        <begin position="1"/>
        <end position="25"/>
    </location>
</feature>
<evidence type="ECO:0000313" key="2">
    <source>
        <dbReference type="EMBL" id="XDQ80868.1"/>
    </source>
</evidence>
<sequence>MRANHATDPQEPAPRGVTGAAAGAATGARHTIGRWLPRPRVAAAGGALLAQLWGFGTPAAYAVTADPAADQPHPAVRRAPYGGTAQHGTAPGGGVRNGDGRDRAVHDGTARDGQSAGRSAGQGPAAGNGAANAPGPVGPPDGDGLRERVRAGGLPLPGERAALPDAFALASGLLGGIPAQTRPTEPRATRAGEPTDLPTVPRQRAATTRPAEAQLPSGAATARPARDATGTTDGPGAPAAPDGGANPARSATAPTTTPVGAAAPEELALADTATVTTVDGSATATAVLAPIAAGLLLTGAAMCKHRGLPRGH</sequence>
<reference evidence="2" key="1">
    <citation type="submission" date="2024-07" db="EMBL/GenBank/DDBJ databases">
        <authorList>
            <person name="Yu S.T."/>
        </authorList>
    </citation>
    <scope>NUCLEOTIDE SEQUENCE</scope>
    <source>
        <strain evidence="2">Y1</strain>
    </source>
</reference>
<dbReference type="EMBL" id="CP163445">
    <property type="protein sequence ID" value="XDQ80868.1"/>
    <property type="molecule type" value="Genomic_DNA"/>
</dbReference>
<feature type="compositionally biased region" description="Low complexity" evidence="1">
    <location>
        <begin position="121"/>
        <end position="135"/>
    </location>
</feature>
<feature type="compositionally biased region" description="Basic and acidic residues" evidence="1">
    <location>
        <begin position="98"/>
        <end position="110"/>
    </location>
</feature>
<feature type="compositionally biased region" description="Low complexity" evidence="1">
    <location>
        <begin position="227"/>
        <end position="258"/>
    </location>
</feature>
<gene>
    <name evidence="2" type="ORF">AB2U05_21570</name>
</gene>
<protein>
    <submittedName>
        <fullName evidence="2">Uncharacterized protein</fullName>
    </submittedName>
</protein>
<proteinExistence type="predicted"/>